<proteinExistence type="predicted"/>
<accession>A0A7Y6UQA0</accession>
<dbReference type="InterPro" id="IPR052158">
    <property type="entry name" value="INH-QAR"/>
</dbReference>
<dbReference type="AlphaFoldDB" id="A0A7Y6UQA0"/>
<dbReference type="Pfam" id="PF01965">
    <property type="entry name" value="DJ-1_PfpI"/>
    <property type="match status" value="1"/>
</dbReference>
<dbReference type="SMART" id="SM00342">
    <property type="entry name" value="HTH_ARAC"/>
    <property type="match status" value="1"/>
</dbReference>
<dbReference type="Gene3D" id="3.40.50.880">
    <property type="match status" value="1"/>
</dbReference>
<feature type="domain" description="HTH araC/xylS-type" evidence="4">
    <location>
        <begin position="218"/>
        <end position="316"/>
    </location>
</feature>
<dbReference type="PANTHER" id="PTHR43130">
    <property type="entry name" value="ARAC-FAMILY TRANSCRIPTIONAL REGULATOR"/>
    <property type="match status" value="1"/>
</dbReference>
<dbReference type="Proteomes" id="UP000520198">
    <property type="component" value="Unassembled WGS sequence"/>
</dbReference>
<keyword evidence="3" id="KW-0804">Transcription</keyword>
<dbReference type="PROSITE" id="PS01124">
    <property type="entry name" value="HTH_ARAC_FAMILY_2"/>
    <property type="match status" value="1"/>
</dbReference>
<dbReference type="GO" id="GO:0043565">
    <property type="term" value="F:sequence-specific DNA binding"/>
    <property type="evidence" value="ECO:0007669"/>
    <property type="project" value="InterPro"/>
</dbReference>
<evidence type="ECO:0000256" key="3">
    <source>
        <dbReference type="ARBA" id="ARBA00023163"/>
    </source>
</evidence>
<dbReference type="InterPro" id="IPR009057">
    <property type="entry name" value="Homeodomain-like_sf"/>
</dbReference>
<keyword evidence="2" id="KW-0238">DNA-binding</keyword>
<protein>
    <submittedName>
        <fullName evidence="5">GlxA family transcriptional regulator</fullName>
    </submittedName>
</protein>
<evidence type="ECO:0000313" key="5">
    <source>
        <dbReference type="EMBL" id="NVD42240.1"/>
    </source>
</evidence>
<dbReference type="InterPro" id="IPR029062">
    <property type="entry name" value="Class_I_gatase-like"/>
</dbReference>
<organism evidence="5 6">
    <name type="scientific">Ensifer oleiphilus</name>
    <dbReference type="NCBI Taxonomy" id="2742698"/>
    <lineage>
        <taxon>Bacteria</taxon>
        <taxon>Pseudomonadati</taxon>
        <taxon>Pseudomonadota</taxon>
        <taxon>Alphaproteobacteria</taxon>
        <taxon>Hyphomicrobiales</taxon>
        <taxon>Rhizobiaceae</taxon>
        <taxon>Sinorhizobium/Ensifer group</taxon>
        <taxon>Ensifer</taxon>
    </lineage>
</organism>
<dbReference type="SUPFAM" id="SSF46689">
    <property type="entry name" value="Homeodomain-like"/>
    <property type="match status" value="2"/>
</dbReference>
<dbReference type="RefSeq" id="WP_176355608.1">
    <property type="nucleotide sequence ID" value="NZ_JABWDU010000008.1"/>
</dbReference>
<evidence type="ECO:0000256" key="2">
    <source>
        <dbReference type="ARBA" id="ARBA00023125"/>
    </source>
</evidence>
<dbReference type="Pfam" id="PF12833">
    <property type="entry name" value="HTH_18"/>
    <property type="match status" value="1"/>
</dbReference>
<dbReference type="Gene3D" id="1.10.10.60">
    <property type="entry name" value="Homeodomain-like"/>
    <property type="match status" value="2"/>
</dbReference>
<dbReference type="SUPFAM" id="SSF52317">
    <property type="entry name" value="Class I glutamine amidotransferase-like"/>
    <property type="match status" value="1"/>
</dbReference>
<evidence type="ECO:0000313" key="6">
    <source>
        <dbReference type="Proteomes" id="UP000520198"/>
    </source>
</evidence>
<comment type="caution">
    <text evidence="5">The sequence shown here is derived from an EMBL/GenBank/DDBJ whole genome shotgun (WGS) entry which is preliminary data.</text>
</comment>
<dbReference type="PROSITE" id="PS00041">
    <property type="entry name" value="HTH_ARAC_FAMILY_1"/>
    <property type="match status" value="1"/>
</dbReference>
<dbReference type="InterPro" id="IPR002818">
    <property type="entry name" value="DJ-1/PfpI"/>
</dbReference>
<evidence type="ECO:0000256" key="1">
    <source>
        <dbReference type="ARBA" id="ARBA00023015"/>
    </source>
</evidence>
<reference evidence="5 6" key="1">
    <citation type="submission" date="2020-06" db="EMBL/GenBank/DDBJ databases">
        <authorList>
            <person name="Grouzdev D.S."/>
        </authorList>
    </citation>
    <scope>NUCLEOTIDE SEQUENCE [LARGE SCALE GENOMIC DNA]</scope>
    <source>
        <strain evidence="5 6">HO-A22</strain>
    </source>
</reference>
<dbReference type="CDD" id="cd03137">
    <property type="entry name" value="GATase1_AraC_1"/>
    <property type="match status" value="1"/>
</dbReference>
<keyword evidence="1" id="KW-0805">Transcription regulation</keyword>
<keyword evidence="6" id="KW-1185">Reference proteome</keyword>
<dbReference type="InterPro" id="IPR018062">
    <property type="entry name" value="HTH_AraC-typ_CS"/>
</dbReference>
<dbReference type="InterPro" id="IPR018060">
    <property type="entry name" value="HTH_AraC"/>
</dbReference>
<dbReference type="GO" id="GO:0003700">
    <property type="term" value="F:DNA-binding transcription factor activity"/>
    <property type="evidence" value="ECO:0007669"/>
    <property type="project" value="InterPro"/>
</dbReference>
<name>A0A7Y6UQA0_9HYPH</name>
<dbReference type="EMBL" id="JABWDU010000008">
    <property type="protein sequence ID" value="NVD42240.1"/>
    <property type="molecule type" value="Genomic_DNA"/>
</dbReference>
<gene>
    <name evidence="5" type="ORF">HT585_25545</name>
</gene>
<sequence>MSKINVAILAMPGVQLLDVVGPSDVFAEANRQSGTDFYSVAVVGLDEHPIRGTSGVRLLPDRTIDCSPDDFHTLLVAGDPLIQTRPIPERVLAWVKAASEGPERLGSVCSGAFVLGEAGLLNGRRATTHWSQAAEFARRFPDVKLEPNRIFTRDGNIWTSAGVTAGIDLALAIVEKDLGPDIALKVARELVVFLKRPGGQSQFSTHLATQIAQRTPIRSAQEYIADNLAADLSVASVARRAGMSARNFARQFKQEVGITPGDYVESMRLEAGRRLAEETETPMKKIARDLGFNDDVAFRRAFARKYGVSPVAYRRSFGGGMG</sequence>
<evidence type="ECO:0000259" key="4">
    <source>
        <dbReference type="PROSITE" id="PS01124"/>
    </source>
</evidence>
<dbReference type="PANTHER" id="PTHR43130:SF3">
    <property type="entry name" value="HTH-TYPE TRANSCRIPTIONAL REGULATOR RV1931C"/>
    <property type="match status" value="1"/>
</dbReference>